<dbReference type="InterPro" id="IPR004360">
    <property type="entry name" value="Glyas_Fos-R_dOase_dom"/>
</dbReference>
<dbReference type="Proteomes" id="UP000661435">
    <property type="component" value="Unassembled WGS sequence"/>
</dbReference>
<protein>
    <submittedName>
        <fullName evidence="2">VOC family protein</fullName>
    </submittedName>
</protein>
<dbReference type="AlphaFoldDB" id="A0A8J6MEN7"/>
<dbReference type="Pfam" id="PF00903">
    <property type="entry name" value="Glyoxalase"/>
    <property type="match status" value="1"/>
</dbReference>
<feature type="domain" description="VOC" evidence="1">
    <location>
        <begin position="6"/>
        <end position="128"/>
    </location>
</feature>
<gene>
    <name evidence="2" type="ORF">H8S57_05630</name>
</gene>
<dbReference type="RefSeq" id="WP_186907099.1">
    <property type="nucleotide sequence ID" value="NZ_JACOPP010000005.1"/>
</dbReference>
<evidence type="ECO:0000259" key="1">
    <source>
        <dbReference type="PROSITE" id="PS51819"/>
    </source>
</evidence>
<keyword evidence="3" id="KW-1185">Reference proteome</keyword>
<evidence type="ECO:0000313" key="3">
    <source>
        <dbReference type="Proteomes" id="UP000661435"/>
    </source>
</evidence>
<accession>A0A8J6MEN7</accession>
<dbReference type="InterPro" id="IPR029068">
    <property type="entry name" value="Glyas_Bleomycin-R_OHBP_Dase"/>
</dbReference>
<evidence type="ECO:0000313" key="2">
    <source>
        <dbReference type="EMBL" id="MBC5733203.1"/>
    </source>
</evidence>
<dbReference type="SUPFAM" id="SSF54593">
    <property type="entry name" value="Glyoxalase/Bleomycin resistance protein/Dihydroxybiphenyl dioxygenase"/>
    <property type="match status" value="1"/>
</dbReference>
<dbReference type="EMBL" id="JACOPP010000005">
    <property type="protein sequence ID" value="MBC5733203.1"/>
    <property type="molecule type" value="Genomic_DNA"/>
</dbReference>
<sequence>MSPHQGIHHISLKTQGEAQFQQVLAFYRDVLGCPLVRTWGAGGNSGAMLDLGNTLLEVTANGAPGLKKGLFGHIAFAAADVDALAERVRAAGRPVWMGPVDQNLGGGYPIRIAFCTGPAGEDIEFFQER</sequence>
<name>A0A8J6MEN7_9FIRM</name>
<dbReference type="PROSITE" id="PS51819">
    <property type="entry name" value="VOC"/>
    <property type="match status" value="1"/>
</dbReference>
<organism evidence="2 3">
    <name type="scientific">Lawsonibacter hominis</name>
    <dbReference type="NCBI Taxonomy" id="2763053"/>
    <lineage>
        <taxon>Bacteria</taxon>
        <taxon>Bacillati</taxon>
        <taxon>Bacillota</taxon>
        <taxon>Clostridia</taxon>
        <taxon>Eubacteriales</taxon>
        <taxon>Oscillospiraceae</taxon>
        <taxon>Lawsonibacter</taxon>
    </lineage>
</organism>
<reference evidence="2" key="1">
    <citation type="submission" date="2020-08" db="EMBL/GenBank/DDBJ databases">
        <title>Genome public.</title>
        <authorList>
            <person name="Liu C."/>
            <person name="Sun Q."/>
        </authorList>
    </citation>
    <scope>NUCLEOTIDE SEQUENCE</scope>
    <source>
        <strain evidence="2">NSJ-51</strain>
    </source>
</reference>
<dbReference type="Gene3D" id="3.10.180.10">
    <property type="entry name" value="2,3-Dihydroxybiphenyl 1,2-Dioxygenase, domain 1"/>
    <property type="match status" value="1"/>
</dbReference>
<comment type="caution">
    <text evidence="2">The sequence shown here is derived from an EMBL/GenBank/DDBJ whole genome shotgun (WGS) entry which is preliminary data.</text>
</comment>
<dbReference type="InterPro" id="IPR037523">
    <property type="entry name" value="VOC_core"/>
</dbReference>
<proteinExistence type="predicted"/>